<dbReference type="RefSeq" id="WP_132325457.1">
    <property type="nucleotide sequence ID" value="NZ_FWZT01000033.1"/>
</dbReference>
<dbReference type="OrthoDB" id="9997583at2"/>
<name>A0A1Y6CPD0_9BACT</name>
<dbReference type="AlphaFoldDB" id="A0A1Y6CPD0"/>
<feature type="compositionally biased region" description="Basic and acidic residues" evidence="1">
    <location>
        <begin position="21"/>
        <end position="37"/>
    </location>
</feature>
<protein>
    <submittedName>
        <fullName evidence="2">Uncharacterized protein</fullName>
    </submittedName>
</protein>
<evidence type="ECO:0000313" key="3">
    <source>
        <dbReference type="Proteomes" id="UP000192907"/>
    </source>
</evidence>
<feature type="region of interest" description="Disordered" evidence="1">
    <location>
        <begin position="18"/>
        <end position="72"/>
    </location>
</feature>
<proteinExistence type="predicted"/>
<accession>A0A1Y6CPD0</accession>
<sequence length="829" mass="96581">MNSDKSLSDRLRRLRLNKLMRKLDLHPPEPSVKKPTEKQTATHLPAQAKPEQEAVNNASRQGGEKSQTKQRSILIHREEESEIVLRRLISLESHWQDMKPYAWDIFDRWPNAEIGGKMIELAYLHGRSQDLTALLLELKTRNPASYFAVGVDLRPYIVLKLWQQGKEGVLNFFLHQKSFQGQLLRIEKLYVFWSLYGCTNQVKAWQFLTKSQADIFSAVQEYGPQLNLRRSLFDLELGKLAYSLGKQDRAREFLEQIPPDAPEFKEALDMLIKFKVDLDRNGHCLFGRKLASEGTWQGRIKLFRSFFQSLDRKNGIRHQERNALNQILRSPSKWFPESAEAWNQLSQALLDHVELEYLLPNLFAHFKTHQMKFHAPIFERAIWEPMLYFQSVDSEKVRYWRGVANLHKFVANGFRDESLLWLAKESIDQTHSVPDALSWSQIHHELMSWLSRTPAVAEGDREEVLARVRVVGHYLDVTSEEISAYITKMNHFDFPAIDRLMDAIRKRQDEPCEIALIHKKAQLSHFTNQALGRLWQLHSHQKRADVCWRIATILHDRKVLNRDVEQVWILSGEKRREQTIRPVPVDHMIHLYGDWSGDARMLAESLLLIGAKIPELLSTVDRKVRPIKRQAASKEDRKFEGILSKTPWLIQGKRVYSSHPEMYQHERPIFIPSLPETPWVRVMIQVADRLGVSAWRWQLSWLHDQLEMLIPKLHKIQDGQAHGKIGKWLRGLSPLQRKAWYQLLSLSSKMDNSQGFQVLGDLIFRVTTVMYQDHLDALGSVSKMECSARFRWNLEKFIISDTYSKIRHTMASSSSLDLSGRLPASPLRV</sequence>
<gene>
    <name evidence="2" type="ORF">SAMN06296036_13358</name>
</gene>
<organism evidence="2 3">
    <name type="scientific">Pseudobacteriovorax antillogorgiicola</name>
    <dbReference type="NCBI Taxonomy" id="1513793"/>
    <lineage>
        <taxon>Bacteria</taxon>
        <taxon>Pseudomonadati</taxon>
        <taxon>Bdellovibrionota</taxon>
        <taxon>Oligoflexia</taxon>
        <taxon>Oligoflexales</taxon>
        <taxon>Pseudobacteriovoracaceae</taxon>
        <taxon>Pseudobacteriovorax</taxon>
    </lineage>
</organism>
<dbReference type="Proteomes" id="UP000192907">
    <property type="component" value="Unassembled WGS sequence"/>
</dbReference>
<reference evidence="3" key="1">
    <citation type="submission" date="2017-04" db="EMBL/GenBank/DDBJ databases">
        <authorList>
            <person name="Varghese N."/>
            <person name="Submissions S."/>
        </authorList>
    </citation>
    <scope>NUCLEOTIDE SEQUENCE [LARGE SCALE GENOMIC DNA]</scope>
    <source>
        <strain evidence="3">RKEM611</strain>
    </source>
</reference>
<evidence type="ECO:0000256" key="1">
    <source>
        <dbReference type="SAM" id="MobiDB-lite"/>
    </source>
</evidence>
<evidence type="ECO:0000313" key="2">
    <source>
        <dbReference type="EMBL" id="SMF79340.1"/>
    </source>
</evidence>
<keyword evidence="3" id="KW-1185">Reference proteome</keyword>
<dbReference type="STRING" id="1513793.SAMN06296036_13358"/>
<dbReference type="EMBL" id="FWZT01000033">
    <property type="protein sequence ID" value="SMF79340.1"/>
    <property type="molecule type" value="Genomic_DNA"/>
</dbReference>